<dbReference type="InterPro" id="IPR000073">
    <property type="entry name" value="AB_hydrolase_1"/>
</dbReference>
<sequence length="458" mass="51635">MTMSSSNGITTSAVVGTVFAGFASFLIITNMSRMLGRAKTSYYYGKKSIQLRTKDGRETSLADLCKSILPPCQLNPFLFNGHLQTIWSVLKSKSSPIYYKRWLFEQQDPAYPGTFAVDFVVKPYEPKDTILPRTTNYTKNEFDNIGSDDSKPMLVCLHGLSGGSYELYLRSVLAPLVTEEGGWEACVINSRGCAKSKITTPILFNARSTWDLRQTVKWLRETFPNRPLYGVGFSLGANILTNYLGEEGANCQFKAAVALSNPWSLDVSNAGLQSTWFKRNIYSRAMGTNLKKLYGYHKDVVLKNSAIDDQEVKNVRFLHEFDRAIQCPTWGYPTEQAYYRDASSTDSVLAIRIPFLAISAQDDPIVCDFAIPRQEFLQTPYGVLCTTSLGGHLGWFKPAGGRWMADATNAFFQKMAREVDQEHYSKNHPLPEGEIVMAKREPLRPWFDPMRRKMHAEA</sequence>
<evidence type="ECO:0000259" key="10">
    <source>
        <dbReference type="Pfam" id="PF00561"/>
    </source>
</evidence>
<comment type="function">
    <text evidence="5">Displays enzymatic activity both for medium-chain fatty acid (MCFA) ethyl ester synthesis and hydrolysis (esterase activity). MCFA are toxic for yeast and this enzyme could thus be involved in their detoxification by esterification.</text>
</comment>
<dbReference type="PANTHER" id="PTHR10794">
    <property type="entry name" value="ABHYDROLASE DOMAIN-CONTAINING PROTEIN"/>
    <property type="match status" value="1"/>
</dbReference>
<comment type="caution">
    <text evidence="11">The sequence shown here is derived from an EMBL/GenBank/DDBJ whole genome shotgun (WGS) entry which is preliminary data.</text>
</comment>
<evidence type="ECO:0000256" key="8">
    <source>
        <dbReference type="PIRSR" id="PIRSR005211-1"/>
    </source>
</evidence>
<proteinExistence type="inferred from homology"/>
<evidence type="ECO:0000313" key="11">
    <source>
        <dbReference type="EMBL" id="KAK5951366.1"/>
    </source>
</evidence>
<dbReference type="EC" id="2.3.1.84" evidence="6"/>
<dbReference type="InterPro" id="IPR050960">
    <property type="entry name" value="AB_hydrolase_4_sf"/>
</dbReference>
<dbReference type="InterPro" id="IPR029058">
    <property type="entry name" value="AB_hydrolase_fold"/>
</dbReference>
<evidence type="ECO:0000256" key="5">
    <source>
        <dbReference type="ARBA" id="ARBA00054277"/>
    </source>
</evidence>
<keyword evidence="2" id="KW-0808">Transferase</keyword>
<feature type="transmembrane region" description="Helical" evidence="9">
    <location>
        <begin position="12"/>
        <end position="29"/>
    </location>
</feature>
<evidence type="ECO:0000256" key="4">
    <source>
        <dbReference type="ARBA" id="ARBA00050620"/>
    </source>
</evidence>
<dbReference type="EMBL" id="JAKLMC020000020">
    <property type="protein sequence ID" value="KAK5951366.1"/>
    <property type="molecule type" value="Genomic_DNA"/>
</dbReference>
<feature type="active site" description="Charge relay system" evidence="8">
    <location>
        <position position="234"/>
    </location>
</feature>
<organism evidence="11 12">
    <name type="scientific">Knufia fluminis</name>
    <dbReference type="NCBI Taxonomy" id="191047"/>
    <lineage>
        <taxon>Eukaryota</taxon>
        <taxon>Fungi</taxon>
        <taxon>Dikarya</taxon>
        <taxon>Ascomycota</taxon>
        <taxon>Pezizomycotina</taxon>
        <taxon>Eurotiomycetes</taxon>
        <taxon>Chaetothyriomycetidae</taxon>
        <taxon>Chaetothyriales</taxon>
        <taxon>Trichomeriaceae</taxon>
        <taxon>Knufia</taxon>
    </lineage>
</organism>
<evidence type="ECO:0000256" key="7">
    <source>
        <dbReference type="ARBA" id="ARBA00080774"/>
    </source>
</evidence>
<dbReference type="FunFam" id="3.40.50.1820:FF:000137">
    <property type="entry name" value="EEB1p Acyl-coenzymeA:ethanol O-acyltransferase"/>
    <property type="match status" value="1"/>
</dbReference>
<comment type="similarity">
    <text evidence="1">Belongs to the AB hydrolase superfamily. AB hydrolase 4 family.</text>
</comment>
<keyword evidence="3" id="KW-0378">Hydrolase</keyword>
<dbReference type="Pfam" id="PF00561">
    <property type="entry name" value="Abhydrolase_1"/>
    <property type="match status" value="1"/>
</dbReference>
<keyword evidence="9" id="KW-0472">Membrane</keyword>
<evidence type="ECO:0000256" key="2">
    <source>
        <dbReference type="ARBA" id="ARBA00022679"/>
    </source>
</evidence>
<feature type="domain" description="AB hydrolase-1" evidence="10">
    <location>
        <begin position="152"/>
        <end position="366"/>
    </location>
</feature>
<keyword evidence="9" id="KW-1133">Transmembrane helix</keyword>
<keyword evidence="12" id="KW-1185">Reference proteome</keyword>
<protein>
    <recommendedName>
        <fullName evidence="6">alcohol O-acetyltransferase</fullName>
        <ecNumber evidence="6">2.3.1.84</ecNumber>
    </recommendedName>
    <alternativeName>
        <fullName evidence="7">Alcohol O-acetyltransferase</fullName>
    </alternativeName>
</protein>
<evidence type="ECO:0000256" key="3">
    <source>
        <dbReference type="ARBA" id="ARBA00022801"/>
    </source>
</evidence>
<dbReference type="AlphaFoldDB" id="A0AAN8I665"/>
<dbReference type="GO" id="GO:0047372">
    <property type="term" value="F:monoacylglycerol lipase activity"/>
    <property type="evidence" value="ECO:0007669"/>
    <property type="project" value="TreeGrafter"/>
</dbReference>
<dbReference type="InterPro" id="IPR012020">
    <property type="entry name" value="ABHD4"/>
</dbReference>
<evidence type="ECO:0000256" key="9">
    <source>
        <dbReference type="SAM" id="Phobius"/>
    </source>
</evidence>
<name>A0AAN8I665_9EURO</name>
<dbReference type="GO" id="GO:0051792">
    <property type="term" value="P:medium-chain fatty acid biosynthetic process"/>
    <property type="evidence" value="ECO:0007669"/>
    <property type="project" value="TreeGrafter"/>
</dbReference>
<dbReference type="PANTHER" id="PTHR10794:SF63">
    <property type="entry name" value="ALPHA_BETA HYDROLASE 1, ISOFORM A"/>
    <property type="match status" value="1"/>
</dbReference>
<feature type="active site" description="Charge relay system" evidence="8">
    <location>
        <position position="363"/>
    </location>
</feature>
<feature type="active site" description="Charge relay system" evidence="8">
    <location>
        <position position="392"/>
    </location>
</feature>
<dbReference type="PIRSF" id="PIRSF005211">
    <property type="entry name" value="Ab_hydro_YheT"/>
    <property type="match status" value="1"/>
</dbReference>
<dbReference type="GO" id="GO:0008126">
    <property type="term" value="F:acetylesterase activity"/>
    <property type="evidence" value="ECO:0007669"/>
    <property type="project" value="TreeGrafter"/>
</dbReference>
<comment type="catalytic activity">
    <reaction evidence="4">
        <text>an aliphatic alcohol + acetyl-CoA = an acetyl ester + CoA</text>
        <dbReference type="Rhea" id="RHEA:17229"/>
        <dbReference type="ChEBI" id="CHEBI:2571"/>
        <dbReference type="ChEBI" id="CHEBI:47622"/>
        <dbReference type="ChEBI" id="CHEBI:57287"/>
        <dbReference type="ChEBI" id="CHEBI:57288"/>
        <dbReference type="EC" id="2.3.1.84"/>
    </reaction>
</comment>
<evidence type="ECO:0000256" key="1">
    <source>
        <dbReference type="ARBA" id="ARBA00010884"/>
    </source>
</evidence>
<dbReference type="SUPFAM" id="SSF53474">
    <property type="entry name" value="alpha/beta-Hydrolases"/>
    <property type="match status" value="1"/>
</dbReference>
<evidence type="ECO:0000313" key="12">
    <source>
        <dbReference type="Proteomes" id="UP001316803"/>
    </source>
</evidence>
<reference evidence="11 12" key="1">
    <citation type="submission" date="2022-12" db="EMBL/GenBank/DDBJ databases">
        <title>Genomic features and morphological characterization of a novel Knufia sp. strain isolated from spacecraft assembly facility.</title>
        <authorList>
            <person name="Teixeira M."/>
            <person name="Chander A.M."/>
            <person name="Stajich J.E."/>
            <person name="Venkateswaran K."/>
        </authorList>
    </citation>
    <scope>NUCLEOTIDE SEQUENCE [LARGE SCALE GENOMIC DNA]</scope>
    <source>
        <strain evidence="11 12">FJI-L2-BK-P2</strain>
    </source>
</reference>
<dbReference type="GO" id="GO:0004026">
    <property type="term" value="F:alcohol O-acetyltransferase activity"/>
    <property type="evidence" value="ECO:0007669"/>
    <property type="project" value="UniProtKB-EC"/>
</dbReference>
<accession>A0AAN8I665</accession>
<dbReference type="GO" id="GO:0051793">
    <property type="term" value="P:medium-chain fatty acid catabolic process"/>
    <property type="evidence" value="ECO:0007669"/>
    <property type="project" value="UniProtKB-ARBA"/>
</dbReference>
<dbReference type="Gene3D" id="3.40.50.1820">
    <property type="entry name" value="alpha/beta hydrolase"/>
    <property type="match status" value="1"/>
</dbReference>
<keyword evidence="9" id="KW-0812">Transmembrane</keyword>
<gene>
    <name evidence="11" type="ORF">OHC33_007422</name>
</gene>
<dbReference type="Proteomes" id="UP001316803">
    <property type="component" value="Unassembled WGS sequence"/>
</dbReference>
<evidence type="ECO:0000256" key="6">
    <source>
        <dbReference type="ARBA" id="ARBA00066969"/>
    </source>
</evidence>